<dbReference type="Pfam" id="PF03592">
    <property type="entry name" value="Terminase_2"/>
    <property type="match status" value="1"/>
</dbReference>
<dbReference type="Gene3D" id="1.10.10.1400">
    <property type="entry name" value="Terminase, small subunit, N-terminal DNA-binding domain, HTH motif"/>
    <property type="match status" value="1"/>
</dbReference>
<comment type="caution">
    <text evidence="1">The sequence shown here is derived from an EMBL/GenBank/DDBJ whole genome shotgun (WGS) entry which is preliminary data.</text>
</comment>
<dbReference type="PATRIC" id="fig|1393736.3.peg.4418"/>
<dbReference type="GO" id="GO:0051276">
    <property type="term" value="P:chromosome organization"/>
    <property type="evidence" value="ECO:0007669"/>
    <property type="project" value="InterPro"/>
</dbReference>
<dbReference type="Proteomes" id="UP000023464">
    <property type="component" value="Unassembled WGS sequence"/>
</dbReference>
<evidence type="ECO:0000313" key="2">
    <source>
        <dbReference type="Proteomes" id="UP000023464"/>
    </source>
</evidence>
<protein>
    <submittedName>
        <fullName evidence="1">Phage terminase, small subunit</fullName>
    </submittedName>
</protein>
<dbReference type="InterPro" id="IPR005335">
    <property type="entry name" value="Terminase_ssu"/>
</dbReference>
<organism evidence="1 2">
    <name type="scientific">Photorhabdus aegyptia</name>
    <dbReference type="NCBI Taxonomy" id="2805098"/>
    <lineage>
        <taxon>Bacteria</taxon>
        <taxon>Pseudomonadati</taxon>
        <taxon>Pseudomonadota</taxon>
        <taxon>Gammaproteobacteria</taxon>
        <taxon>Enterobacterales</taxon>
        <taxon>Morganellaceae</taxon>
        <taxon>Photorhabdus</taxon>
    </lineage>
</organism>
<sequence>MAKNTDWEGIERDYRSGFLSIREIAKQHGISDAAIRKRAKTEEWVRTIVESTQCEPDANQAESQVASNTSNILESEKFAESSQGTAGILKPQYEQFAQNIAAGMPMKEAAICAGYSPARADSQSSILIRRPEIKARIRELRNEAALLVSFNAGHLAELSFRAGKEALADKKFGQVAPNIKNAAQLTGIDMSSNKTEVNVDLAGLSYGKVCIVTPANCPADVWASHMEKLREGKQVAQSS</sequence>
<gene>
    <name evidence="1" type="ORF">BA1DRAFT_04331</name>
</gene>
<reference evidence="1 2" key="1">
    <citation type="submission" date="2014-03" db="EMBL/GenBank/DDBJ databases">
        <title>Draft Genome of Photorhabdus luminescens BA1, an Egyptian Isolate.</title>
        <authorList>
            <person name="Ghazal S."/>
            <person name="Hurst S.G.IV."/>
            <person name="Morris K."/>
            <person name="Thomas K."/>
            <person name="Tisa L.S."/>
        </authorList>
    </citation>
    <scope>NUCLEOTIDE SEQUENCE [LARGE SCALE GENOMIC DNA]</scope>
    <source>
        <strain evidence="1 2">BA1</strain>
    </source>
</reference>
<evidence type="ECO:0000313" key="1">
    <source>
        <dbReference type="EMBL" id="EYU13196.1"/>
    </source>
</evidence>
<keyword evidence="2" id="KW-1185">Reference proteome</keyword>
<dbReference type="RefSeq" id="WP_036783437.1">
    <property type="nucleotide sequence ID" value="NZ_CAWLTM010000009.1"/>
</dbReference>
<proteinExistence type="predicted"/>
<dbReference type="EMBL" id="JFGV01000106">
    <property type="protein sequence ID" value="EYU13196.1"/>
    <property type="molecule type" value="Genomic_DNA"/>
</dbReference>
<name>A0A022PBU6_9GAMM</name>
<dbReference type="InterPro" id="IPR038713">
    <property type="entry name" value="Terminase_Gp1_N_sf"/>
</dbReference>
<accession>A0A022PBU6</accession>
<dbReference type="AlphaFoldDB" id="A0A022PBU6"/>